<accession>A0A5B9VXN1</accession>
<evidence type="ECO:0000313" key="6">
    <source>
        <dbReference type="EMBL" id="QEH32879.1"/>
    </source>
</evidence>
<keyword evidence="2" id="KW-0784">Thiamine biosynthesis</keyword>
<dbReference type="GO" id="GO:0009229">
    <property type="term" value="P:thiamine diphosphate biosynthetic process"/>
    <property type="evidence" value="ECO:0007669"/>
    <property type="project" value="UniProtKB-UniPathway"/>
</dbReference>
<dbReference type="Pfam" id="PF01266">
    <property type="entry name" value="DAO"/>
    <property type="match status" value="1"/>
</dbReference>
<dbReference type="Proteomes" id="UP000324233">
    <property type="component" value="Chromosome"/>
</dbReference>
<evidence type="ECO:0000256" key="4">
    <source>
        <dbReference type="SAM" id="MobiDB-lite"/>
    </source>
</evidence>
<dbReference type="PANTHER" id="PTHR13847">
    <property type="entry name" value="SARCOSINE DEHYDROGENASE-RELATED"/>
    <property type="match status" value="1"/>
</dbReference>
<evidence type="ECO:0000256" key="3">
    <source>
        <dbReference type="ARBA" id="ARBA00023002"/>
    </source>
</evidence>
<dbReference type="OrthoDB" id="9794226at2"/>
<feature type="region of interest" description="Disordered" evidence="4">
    <location>
        <begin position="45"/>
        <end position="68"/>
    </location>
</feature>
<dbReference type="GO" id="GO:0050660">
    <property type="term" value="F:flavin adenine dinucleotide binding"/>
    <property type="evidence" value="ECO:0007669"/>
    <property type="project" value="InterPro"/>
</dbReference>
<protein>
    <submittedName>
        <fullName evidence="6">Hydrogen cyanide synthase subunit HcnC</fullName>
        <ecNumber evidence="6">1.4.99.5</ecNumber>
    </submittedName>
</protein>
<dbReference type="GO" id="GO:0005737">
    <property type="term" value="C:cytoplasm"/>
    <property type="evidence" value="ECO:0007669"/>
    <property type="project" value="TreeGrafter"/>
</dbReference>
<evidence type="ECO:0000256" key="2">
    <source>
        <dbReference type="ARBA" id="ARBA00022977"/>
    </source>
</evidence>
<evidence type="ECO:0000313" key="7">
    <source>
        <dbReference type="Proteomes" id="UP000324233"/>
    </source>
</evidence>
<dbReference type="PANTHER" id="PTHR13847:SF289">
    <property type="entry name" value="GLYCINE OXIDASE"/>
    <property type="match status" value="1"/>
</dbReference>
<dbReference type="SUPFAM" id="SSF51905">
    <property type="entry name" value="FAD/NAD(P)-binding domain"/>
    <property type="match status" value="1"/>
</dbReference>
<dbReference type="GO" id="GO:0009228">
    <property type="term" value="P:thiamine biosynthetic process"/>
    <property type="evidence" value="ECO:0007669"/>
    <property type="project" value="UniProtKB-KW"/>
</dbReference>
<dbReference type="NCBIfam" id="TIGR02352">
    <property type="entry name" value="thiamin_ThiO"/>
    <property type="match status" value="1"/>
</dbReference>
<dbReference type="KEGG" id="agv:OJF2_13640"/>
<organism evidence="6 7">
    <name type="scientific">Aquisphaera giovannonii</name>
    <dbReference type="NCBI Taxonomy" id="406548"/>
    <lineage>
        <taxon>Bacteria</taxon>
        <taxon>Pseudomonadati</taxon>
        <taxon>Planctomycetota</taxon>
        <taxon>Planctomycetia</taxon>
        <taxon>Isosphaerales</taxon>
        <taxon>Isosphaeraceae</taxon>
        <taxon>Aquisphaera</taxon>
    </lineage>
</organism>
<dbReference type="SUPFAM" id="SSF54373">
    <property type="entry name" value="FAD-linked reductases, C-terminal domain"/>
    <property type="match status" value="1"/>
</dbReference>
<dbReference type="InterPro" id="IPR036188">
    <property type="entry name" value="FAD/NAD-bd_sf"/>
</dbReference>
<dbReference type="Gene3D" id="3.50.50.60">
    <property type="entry name" value="FAD/NAD(P)-binding domain"/>
    <property type="match status" value="1"/>
</dbReference>
<evidence type="ECO:0000259" key="5">
    <source>
        <dbReference type="Pfam" id="PF01266"/>
    </source>
</evidence>
<keyword evidence="3 6" id="KW-0560">Oxidoreductase</keyword>
<dbReference type="GO" id="GO:0050622">
    <property type="term" value="F:glycine dehydrogenase (cyanide-forming) activity"/>
    <property type="evidence" value="ECO:0007669"/>
    <property type="project" value="UniProtKB-EC"/>
</dbReference>
<dbReference type="InterPro" id="IPR006076">
    <property type="entry name" value="FAD-dep_OxRdtase"/>
</dbReference>
<sequence>MSADGRDVVVVGGGVIGLSVAYALAREGVGCVVLDRRELGREASWAGAGMLPPPSEPPDRPGAKPLPPLSALRSWSATLHPAWSEALREETGIDNGYRRCGGVDVACDEAEEQSLRATAGRWRAERIVHERLEAADCARVEPALGPALRAAYYLPDRAQIRNPRHLAALATAAGRRGVDLRPWRAFEGFDIRGGQVVAVRAGGGSIACSWVVMAAGAWSGGLLEGAGIRAPTPPVKGQIVLLRDDRPLLRRIVEHGRLYLVPRDDGRILVGATEEHAGFDTRPTAEGARALLDEALRLCPCLGRAEVERTWAGLRPGSMDSKPYIGPAPGLPNLVLATGHKRAGLQLSPATAELVAAQILGRPTALDISAFRADREADASEDAFRS</sequence>
<keyword evidence="7" id="KW-1185">Reference proteome</keyword>
<dbReference type="AlphaFoldDB" id="A0A5B9VXN1"/>
<dbReference type="UniPathway" id="UPA00060"/>
<evidence type="ECO:0000256" key="1">
    <source>
        <dbReference type="ARBA" id="ARBA00004948"/>
    </source>
</evidence>
<comment type="pathway">
    <text evidence="1">Cofactor biosynthesis; thiamine diphosphate biosynthesis.</text>
</comment>
<dbReference type="EC" id="1.4.99.5" evidence="6"/>
<proteinExistence type="predicted"/>
<dbReference type="EMBL" id="CP042997">
    <property type="protein sequence ID" value="QEH32879.1"/>
    <property type="molecule type" value="Genomic_DNA"/>
</dbReference>
<feature type="domain" description="FAD dependent oxidoreductase" evidence="5">
    <location>
        <begin position="7"/>
        <end position="357"/>
    </location>
</feature>
<dbReference type="InterPro" id="IPR012727">
    <property type="entry name" value="Gly_oxidase_ThiO"/>
</dbReference>
<gene>
    <name evidence="6" type="primary">hcnC</name>
    <name evidence="6" type="ORF">OJF2_13640</name>
</gene>
<reference evidence="6 7" key="1">
    <citation type="submission" date="2019-08" db="EMBL/GenBank/DDBJ databases">
        <title>Deep-cultivation of Planctomycetes and their phenomic and genomic characterization uncovers novel biology.</title>
        <authorList>
            <person name="Wiegand S."/>
            <person name="Jogler M."/>
            <person name="Boedeker C."/>
            <person name="Pinto D."/>
            <person name="Vollmers J."/>
            <person name="Rivas-Marin E."/>
            <person name="Kohn T."/>
            <person name="Peeters S.H."/>
            <person name="Heuer A."/>
            <person name="Rast P."/>
            <person name="Oberbeckmann S."/>
            <person name="Bunk B."/>
            <person name="Jeske O."/>
            <person name="Meyerdierks A."/>
            <person name="Storesund J.E."/>
            <person name="Kallscheuer N."/>
            <person name="Luecker S."/>
            <person name="Lage O.M."/>
            <person name="Pohl T."/>
            <person name="Merkel B.J."/>
            <person name="Hornburger P."/>
            <person name="Mueller R.-W."/>
            <person name="Bruemmer F."/>
            <person name="Labrenz M."/>
            <person name="Spormann A.M."/>
            <person name="Op den Camp H."/>
            <person name="Overmann J."/>
            <person name="Amann R."/>
            <person name="Jetten M.S.M."/>
            <person name="Mascher T."/>
            <person name="Medema M.H."/>
            <person name="Devos D.P."/>
            <person name="Kaster A.-K."/>
            <person name="Ovreas L."/>
            <person name="Rohde M."/>
            <person name="Galperin M.Y."/>
            <person name="Jogler C."/>
        </authorList>
    </citation>
    <scope>NUCLEOTIDE SEQUENCE [LARGE SCALE GENOMIC DNA]</scope>
    <source>
        <strain evidence="6 7">OJF2</strain>
    </source>
</reference>
<name>A0A5B9VXN1_9BACT</name>
<dbReference type="Gene3D" id="3.30.9.10">
    <property type="entry name" value="D-Amino Acid Oxidase, subunit A, domain 2"/>
    <property type="match status" value="1"/>
</dbReference>